<dbReference type="Pfam" id="PF21089">
    <property type="entry name" value="PKS_DH_N"/>
    <property type="match status" value="1"/>
</dbReference>
<feature type="compositionally biased region" description="Basic and acidic residues" evidence="6">
    <location>
        <begin position="1"/>
        <end position="10"/>
    </location>
</feature>
<feature type="region of interest" description="Disordered" evidence="6">
    <location>
        <begin position="1"/>
        <end position="29"/>
    </location>
</feature>
<evidence type="ECO:0000259" key="7">
    <source>
        <dbReference type="PROSITE" id="PS50075"/>
    </source>
</evidence>
<dbReference type="Pfam" id="PF16197">
    <property type="entry name" value="KAsynt_C_assoc"/>
    <property type="match status" value="2"/>
</dbReference>
<dbReference type="InterPro" id="IPR013968">
    <property type="entry name" value="PKS_KR"/>
</dbReference>
<dbReference type="InterPro" id="IPR020841">
    <property type="entry name" value="PKS_Beta-ketoAc_synthase_dom"/>
</dbReference>
<dbReference type="InterPro" id="IPR016039">
    <property type="entry name" value="Thiolase-like"/>
</dbReference>
<feature type="compositionally biased region" description="Low complexity" evidence="6">
    <location>
        <begin position="1078"/>
        <end position="1091"/>
    </location>
</feature>
<name>A0A8A4TNK6_SULCO</name>
<dbReference type="InterPro" id="IPR049552">
    <property type="entry name" value="PKS_DH_N"/>
</dbReference>
<dbReference type="Pfam" id="PF00109">
    <property type="entry name" value="ketoacyl-synt"/>
    <property type="match status" value="2"/>
</dbReference>
<dbReference type="CDD" id="cd08953">
    <property type="entry name" value="KR_2_SDR_x"/>
    <property type="match status" value="1"/>
</dbReference>
<dbReference type="Gene3D" id="3.40.50.720">
    <property type="entry name" value="NAD(P)-binding Rossmann-like Domain"/>
    <property type="match status" value="2"/>
</dbReference>
<dbReference type="SMART" id="SM00822">
    <property type="entry name" value="PKS_KR"/>
    <property type="match status" value="2"/>
</dbReference>
<dbReference type="InterPro" id="IPR036291">
    <property type="entry name" value="NAD(P)-bd_dom_sf"/>
</dbReference>
<dbReference type="InterPro" id="IPR042104">
    <property type="entry name" value="PKS_dehydratase_sf"/>
</dbReference>
<dbReference type="SMART" id="SM01294">
    <property type="entry name" value="PKS_PP_betabranch"/>
    <property type="match status" value="2"/>
</dbReference>
<evidence type="ECO:0000256" key="2">
    <source>
        <dbReference type="ARBA" id="ARBA00022553"/>
    </source>
</evidence>
<accession>A0A8A4TNK6</accession>
<dbReference type="InterPro" id="IPR020807">
    <property type="entry name" value="PKS_DH"/>
</dbReference>
<evidence type="ECO:0000313" key="10">
    <source>
        <dbReference type="Proteomes" id="UP000663929"/>
    </source>
</evidence>
<dbReference type="Gene3D" id="3.10.129.110">
    <property type="entry name" value="Polyketide synthase dehydratase"/>
    <property type="match status" value="1"/>
</dbReference>
<dbReference type="FunFam" id="3.40.47.10:FF:000019">
    <property type="entry name" value="Polyketide synthase type I"/>
    <property type="match status" value="1"/>
</dbReference>
<feature type="domain" description="Carrier" evidence="7">
    <location>
        <begin position="1997"/>
        <end position="2078"/>
    </location>
</feature>
<reference evidence="9" key="1">
    <citation type="submission" date="2021-03" db="EMBL/GenBank/DDBJ databases">
        <title>Acanthopleuribacteraceae sp. M133.</title>
        <authorList>
            <person name="Wang G."/>
        </authorList>
    </citation>
    <scope>NUCLEOTIDE SEQUENCE</scope>
    <source>
        <strain evidence="9">M133</strain>
    </source>
</reference>
<dbReference type="GO" id="GO:0005886">
    <property type="term" value="C:plasma membrane"/>
    <property type="evidence" value="ECO:0007669"/>
    <property type="project" value="TreeGrafter"/>
</dbReference>
<gene>
    <name evidence="9" type="ORF">J3U87_33455</name>
</gene>
<dbReference type="PROSITE" id="PS00606">
    <property type="entry name" value="KS3_1"/>
    <property type="match status" value="1"/>
</dbReference>
<dbReference type="CDD" id="cd00833">
    <property type="entry name" value="PKS"/>
    <property type="match status" value="2"/>
</dbReference>
<protein>
    <submittedName>
        <fullName evidence="9">SDR family NAD(P)-dependent oxidoreductase</fullName>
    </submittedName>
</protein>
<proteinExistence type="predicted"/>
<evidence type="ECO:0000256" key="5">
    <source>
        <dbReference type="ARBA" id="ARBA00054155"/>
    </source>
</evidence>
<dbReference type="InterPro" id="IPR014030">
    <property type="entry name" value="Ketoacyl_synth_N"/>
</dbReference>
<dbReference type="Gene3D" id="1.10.1240.100">
    <property type="match status" value="2"/>
</dbReference>
<feature type="domain" description="Ketosynthase family 3 (KS3)" evidence="8">
    <location>
        <begin position="2127"/>
        <end position="2556"/>
    </location>
</feature>
<dbReference type="SMART" id="SM00825">
    <property type="entry name" value="PKS_KS"/>
    <property type="match status" value="2"/>
</dbReference>
<dbReference type="InterPro" id="IPR020806">
    <property type="entry name" value="PKS_PP-bd"/>
</dbReference>
<dbReference type="Pfam" id="PF00550">
    <property type="entry name" value="PP-binding"/>
    <property type="match status" value="2"/>
</dbReference>
<dbReference type="RefSeq" id="WP_237380304.1">
    <property type="nucleotide sequence ID" value="NZ_CP071793.1"/>
</dbReference>
<sequence>MASIDRDKEPGTGSPSDRTSEGETPHPTRQSMDIAIVGMACRFPGCSDWGGYWKNLRDGVNAIEEIPPDRWDTTRYYSPDVNEPNKSAGKWSGLVVDHNRFDNQFFHISPREAMNMEPQQRLLLEETWHCIEDSGIPLAHLQEVPTSVSVGVITNGYHGRISSREEAIDAYAALGHYGSIASNRISYTFNFSGASLSMDGACASSLYALHHAKLSLERGECRYALAAGVSITNYLWKFLAYSKQRILSPDGQCKTFDKDANGFVPGEGVGVVLLQPLEQAIADGNVIYGVLKGSAVNHVGTSHTISAPRVDAQRNVILAAYENAGIAPSELSYLEAHGTGTSLGDPIEIEALSQVFAPDTDERGFCGIGSAKTNVGHLEACAGLAGLIKILLMMRHRQMAPTLNLDTINPMIDFARSPFVPVTEPHAWQPRAADKPLLAGISAFGFGGSNAHAVLASFEDHRTPDRSPEPGEHLFLLSAKSKRALHATLARWRAFSASEAFEELDFSDICRTVARSRGDFPVRAGTLVANKNELRQWLQRPETEMHRPATAPLVAAFSECCLNGWTDLKTLYARESLFREALDALLTNLARPEHGLSWDWHDAIRVPVWPDADKASFRFCVAIARFDMLTQLGVTPSLVVAGSDQVYQACCAAGVLEPRQALALLRGERTADQVRLSRPSIPLYDPVHKRRFRRYHITAASLEHLRRDLVVTPREVRTFLDKASLLIKNQFSFLKFLRGWANLTERYQLDLFDLIRQPDLAEDTHHDGPRLLATIAISTSLHQVNLKWNLSDLVHVGDTRFTELVNLVAREVMPREELIAWLLHKPVDLEALAEAVNRRQDRLDPDFDYRWLGDRESRLDELPNLQEWKDALAGLALGEILTELCTEHRMLTIGASDADGNLPGVHFSALGDHSFLASLLELALQGAPIRWQHIYPDHSYRKVPLPIYAFDRHAFWPVDKGHHVDDAVLRERLERDLLPLLSQAGPDEAGSLDPEASFAAQGYDARALDHVAASIKRHFRLELGPPYPSESPRAFIDHLLDRCHDSLIALYPELAEPMAAEAHKTISPASVAEPRQNPVTQAAPPSASTTPNPVPRNETGESAETRYFQPVWVPLALREDVGSFRWIAIVGLARDHRLGQALIDSHADSEAIHLELDDRDPLDPLFWDRFVDGLPQGPGAVYFAPEATLAKWQGDWPTMAQRAQTLTGGLMLLCQSLGRVARAAKIAPPRLTLISAGAYSLTTSHPPHNPIGAALVGMCSSLPIEYQDWNLSAVDLDPNDEASWPDQAVHVAAETFSVESGPILLRGGMRFRRTFQQLALQVSQVHPVLRRNGRYLILGGSGGIGLRIGSELHRRYDAKVCLVGRRPSLDRPIPEGMHYRALDICDAEAMAALVTDLKQEWGGIDGIFHSADTPYSALHREADLERSLESLRPKMLGATILAQIARDESLDFLVFFSSIAGLFPVQGGGSYGAANAFIDALGLYLRRTMHTPTKVINWGLWKDTGLAVHFQDRHLKAGFLPFVDDEGETACATILAGFAEQVVPLKATPRHFAERGFENSAHATQLANPLPRLPRDWHHHIVHAMRDQFERQGEISGVFPELQNLCARLLLYRMETWGIAFQPGSQVQIDREISRLGIMERFHRLFRAMLGILERSGWLIADGLHLRVSDAISAVLAERDRVDREKQRFLEAFPVYEGFVSLVERSLSQMREVIRGQKPFAEVLFPNGKMDLVQPIYRDNPNADFFNRLVAQTLVSFSHLHERKLEKPVVLEVGAGTGGTSVYVFEALIKNQIEVAYHYTDISHAFINYGRQRFGSRYPNIAFEVLNLEQDLARQGFTPGQFDFIFGSNVVHATRNVRDTLARLKSLLRPGGLLVLNEITAVQDFATLTFGLTEGWWLYEDQGRRLPNSPLLDVPRWRALLESLGFHPVWLPIGEQGDDGWIQHVLVAASDGRIETKLFKAARDMEKPDASLLGRATTTPHAEVAPAISAPSAATGEDRNQRVQSALADYLRDIFGQALRFDFDKVGADEAFADYGVDSLIVIEVQERLTRDFGSIPNTLLFQYRTIAELGAYLAKECADRLPQVLATEIFQPTPIPNREVPTPAADTTAPVQGAPAILRDRRSGDAEPIAIVGVSGRYPKAEDLDQFWRNLVDGTSCIGEIPPDRWDYHPWFAPEETQSRGGRMYSKWGGFIDDAAAFDPLFFGISPKEAHTLDPQERLMLELAWSAIEDAGHTPTDLREAPGTGGNVGVFVGVTGSTYQWLGVESWARGGEMSQSFSWSVANRISFQLDFNGPSVPVDTACSSSLAAIHFAAASLRRGECRSALVGGVNLYLHPAKYAFLCHMTMLSRDDRCRAFGKGANGFVPGEGAGMLLLRPLSEAVADGDQIYAVLRGSAVNHGGRTNGFTVPNPGAQADLIDAALSDARLKAADIGYVEAHGTGTLLGDPVEVEGLTQAFERAGGSEHCALGSLKSNIGHLESAAGVAAVTKVLLQLRHRTLVPTLHADPPNSFIDFDRTPFELVQSCRPWEAREDGALRAGVSSFGAGGFNAHVILESHEDAPPVAPVDPTTPHRVLVLSARDAPRLRAHAQRILSYLEREGRPEAAWQRDLCFTLQTGRTAMTHRLALYAADLNGFKTGLAHFLEDREHKDLHVGHLANGNGARQMFGEDDEDQAYLGMLVQAGKWSKIARFWVDGIALDWSRFYPPGGARRISLPSYPFARERYWLRGTEDPGAPRLGPLLDRHLPTFDPRVVFARKMEPGDPLVRDNLVEDTCYLPFAAQLDMALAAAAEAEPETSWQVGAAACFTSAIPEKGCELELALSREGSDQLAFELRGEETYSSGTLERRRPTGGSEPVTPAVAMTEETALDVDACRTRLAQLGQSLSDYYTCFRRVHLGPRGLAFAFAFGEGGGRNATARLRLVHAALSICQLLPGGHAKLCFPTSLAGIDTFAPTGDTGSVHLRIVERRRDVLRVQIDICDGEDRPLSRYREVTLTGQADPAMPDFTYLPQWRALPPTPTAGDVPQRLGTYLVVEAGNRATACRDHLRERHRGARVITCTPGQATRLEAPDHWVFDSQAPDAFVTIFDDIDNLAGIYFLGLHDTSRYDVHDEAMADDAATLCLLLVRLIKAADRRGFLKSAIAFKVVTNGAESLAGEPVSPISAALHGLSKSIACEYPRLRLGVLDFDPTEPEWDAAAAMDMVVTDPGRQTGAERLVRHGIAFARAFVPLRLSMSGEVPFRPNGVYLIVGGARGIGYETAGFLARKYAARLVLVGRSAADGQIEARLRTLREWGGEAIYVSADIATRPGTEGVAEQVSLTFGKLHGVFHSAIVLRDQTLAKIDESDFRAALAPKVQGSLALAHALDRFDPDFLVFYSSAKTFVGDPGQGNYAAASAFEDSFAQYFEHRTGVPTFTVNWGYWGDVGIVADHQVKQVYARKGIGSIGSREGMTVVSRQLSGGVRRVMALKAGARMLQDLGVDPTQPTRATSGVTPLPVEPARRAMERFRADAPADHEESRAFELLDAWVRRSVLAAFHEADLLAPGTDPVDLDGLVLHGGVIPRYRRLLAAIMDMLTRGGEVEAIGSGWRLATAPAGTDAEALERQRQEGESRFPGFKPYFDLTAACLEALWPVLRGQRDAATVLFPNGSMEAVQGIYKGNRRIDYFNDLAAVGIRSAVIECLRQSDAGTKVRILEFGAGTGGTSAFLFRALEEFGPYLHYDYTDVSPAFLQHGRRHYPHAFVDFRTFDIEREAKAQGFELGSYDILVGANVIHAVADLETVTRNLKGLLKRGGCLLLNEVTSLIDFSTVTFGLTRGWWAFEDAWRIPHAPLLDPPRWLCFLSRCGFDAPFAIGEPGVPLARSRQAIVAGYSDGLVAAPDHAEVPTATGRPAVAGSAPTETKAPNPSARVPLVISRAATPEAKRVVDAEAGPTSRAARPFDLDARIREVTREAVAASVELPVDRIEDEAAFSEYGVDSVIGISMIDDLNRRLGLDLRNTLIFDYPDVASLCDHLIAEYRDTITPFLRAAREPGSAETTAAPRDMASVPLETPFDAEEPVTLERVLEGLATGALTPEMADALLSSCES</sequence>
<dbReference type="CDD" id="cd02440">
    <property type="entry name" value="AdoMet_MTases"/>
    <property type="match status" value="2"/>
</dbReference>
<dbReference type="Pfam" id="PF08242">
    <property type="entry name" value="Methyltransf_12"/>
    <property type="match status" value="2"/>
</dbReference>
<dbReference type="EMBL" id="CP071793">
    <property type="protein sequence ID" value="QTD50518.1"/>
    <property type="molecule type" value="Genomic_DNA"/>
</dbReference>
<keyword evidence="10" id="KW-1185">Reference proteome</keyword>
<dbReference type="InterPro" id="IPR057326">
    <property type="entry name" value="KR_dom"/>
</dbReference>
<dbReference type="Gene3D" id="3.40.47.10">
    <property type="match status" value="2"/>
</dbReference>
<comment type="function">
    <text evidence="5">Involved in production of the polyketide antibiotic thailandamide.</text>
</comment>
<dbReference type="SMART" id="SM00823">
    <property type="entry name" value="PKS_PP"/>
    <property type="match status" value="2"/>
</dbReference>
<dbReference type="SUPFAM" id="SSF51735">
    <property type="entry name" value="NAD(P)-binding Rossmann-fold domains"/>
    <property type="match status" value="4"/>
</dbReference>
<dbReference type="Pfam" id="PF08659">
    <property type="entry name" value="KR"/>
    <property type="match status" value="2"/>
</dbReference>
<dbReference type="InterPro" id="IPR014031">
    <property type="entry name" value="Ketoacyl_synth_C"/>
</dbReference>
<evidence type="ECO:0000256" key="6">
    <source>
        <dbReference type="SAM" id="MobiDB-lite"/>
    </source>
</evidence>
<keyword evidence="1" id="KW-0596">Phosphopantetheine</keyword>
<evidence type="ECO:0000259" key="8">
    <source>
        <dbReference type="PROSITE" id="PS52004"/>
    </source>
</evidence>
<dbReference type="PROSITE" id="PS50075">
    <property type="entry name" value="CARRIER"/>
    <property type="match status" value="2"/>
</dbReference>
<dbReference type="GO" id="GO:0031177">
    <property type="term" value="F:phosphopantetheine binding"/>
    <property type="evidence" value="ECO:0007669"/>
    <property type="project" value="InterPro"/>
</dbReference>
<keyword evidence="4" id="KW-0511">Multifunctional enzyme</keyword>
<evidence type="ECO:0000256" key="1">
    <source>
        <dbReference type="ARBA" id="ARBA00022450"/>
    </source>
</evidence>
<dbReference type="GO" id="GO:0005737">
    <property type="term" value="C:cytoplasm"/>
    <property type="evidence" value="ECO:0007669"/>
    <property type="project" value="TreeGrafter"/>
</dbReference>
<dbReference type="GO" id="GO:0004312">
    <property type="term" value="F:fatty acid synthase activity"/>
    <property type="evidence" value="ECO:0007669"/>
    <property type="project" value="TreeGrafter"/>
</dbReference>
<dbReference type="PANTHER" id="PTHR43775">
    <property type="entry name" value="FATTY ACID SYNTHASE"/>
    <property type="match status" value="1"/>
</dbReference>
<evidence type="ECO:0000313" key="9">
    <source>
        <dbReference type="EMBL" id="QTD50518.1"/>
    </source>
</evidence>
<dbReference type="GO" id="GO:0004315">
    <property type="term" value="F:3-oxoacyl-[acyl-carrier-protein] synthase activity"/>
    <property type="evidence" value="ECO:0007669"/>
    <property type="project" value="InterPro"/>
</dbReference>
<dbReference type="InterPro" id="IPR009081">
    <property type="entry name" value="PP-bd_ACP"/>
</dbReference>
<evidence type="ECO:0000256" key="4">
    <source>
        <dbReference type="ARBA" id="ARBA00023268"/>
    </source>
</evidence>
<dbReference type="InterPro" id="IPR050091">
    <property type="entry name" value="PKS_NRPS_Biosynth_Enz"/>
</dbReference>
<keyword evidence="2" id="KW-0597">Phosphoprotein</keyword>
<dbReference type="InterPro" id="IPR032821">
    <property type="entry name" value="PKS_assoc"/>
</dbReference>
<dbReference type="InterPro" id="IPR018201">
    <property type="entry name" value="Ketoacyl_synth_AS"/>
</dbReference>
<evidence type="ECO:0000256" key="3">
    <source>
        <dbReference type="ARBA" id="ARBA00022679"/>
    </source>
</evidence>
<dbReference type="Gene3D" id="1.10.1200.10">
    <property type="entry name" value="ACP-like"/>
    <property type="match status" value="2"/>
</dbReference>
<feature type="region of interest" description="Disordered" evidence="6">
    <location>
        <begin position="1068"/>
        <end position="1102"/>
    </location>
</feature>
<feature type="region of interest" description="Disordered" evidence="6">
    <location>
        <begin position="3883"/>
        <end position="3904"/>
    </location>
</feature>
<keyword evidence="3" id="KW-0808">Transferase</keyword>
<dbReference type="KEGG" id="scor:J3U87_33455"/>
<dbReference type="InterPro" id="IPR036736">
    <property type="entry name" value="ACP-like_sf"/>
</dbReference>
<feature type="domain" description="Ketosynthase family 3 (KS3)" evidence="8">
    <location>
        <begin position="31"/>
        <end position="457"/>
    </location>
</feature>
<dbReference type="GO" id="GO:0006633">
    <property type="term" value="P:fatty acid biosynthetic process"/>
    <property type="evidence" value="ECO:0007669"/>
    <property type="project" value="InterPro"/>
</dbReference>
<dbReference type="Gene3D" id="3.30.70.3290">
    <property type="match status" value="1"/>
</dbReference>
<dbReference type="Pfam" id="PF02801">
    <property type="entry name" value="Ketoacyl-synt_C"/>
    <property type="match status" value="2"/>
</dbReference>
<dbReference type="SMART" id="SM00826">
    <property type="entry name" value="PKS_DH"/>
    <property type="match status" value="1"/>
</dbReference>
<dbReference type="SUPFAM" id="SSF47336">
    <property type="entry name" value="ACP-like"/>
    <property type="match status" value="2"/>
</dbReference>
<organism evidence="9 10">
    <name type="scientific">Sulfidibacter corallicola</name>
    <dbReference type="NCBI Taxonomy" id="2818388"/>
    <lineage>
        <taxon>Bacteria</taxon>
        <taxon>Pseudomonadati</taxon>
        <taxon>Acidobacteriota</taxon>
        <taxon>Holophagae</taxon>
        <taxon>Acanthopleuribacterales</taxon>
        <taxon>Acanthopleuribacteraceae</taxon>
        <taxon>Sulfidibacter</taxon>
    </lineage>
</organism>
<dbReference type="PROSITE" id="PS52004">
    <property type="entry name" value="KS3_2"/>
    <property type="match status" value="2"/>
</dbReference>
<feature type="domain" description="Carrier" evidence="7">
    <location>
        <begin position="3941"/>
        <end position="4015"/>
    </location>
</feature>
<dbReference type="SUPFAM" id="SSF53335">
    <property type="entry name" value="S-adenosyl-L-methionine-dependent methyltransferases"/>
    <property type="match status" value="2"/>
</dbReference>
<dbReference type="Proteomes" id="UP000663929">
    <property type="component" value="Chromosome"/>
</dbReference>
<dbReference type="GO" id="GO:0071770">
    <property type="term" value="P:DIM/DIP cell wall layer assembly"/>
    <property type="evidence" value="ECO:0007669"/>
    <property type="project" value="TreeGrafter"/>
</dbReference>
<dbReference type="SUPFAM" id="SSF53901">
    <property type="entry name" value="Thiolase-like"/>
    <property type="match status" value="2"/>
</dbReference>
<dbReference type="InterPro" id="IPR029063">
    <property type="entry name" value="SAM-dependent_MTases_sf"/>
</dbReference>
<dbReference type="InterPro" id="IPR013217">
    <property type="entry name" value="Methyltransf_12"/>
</dbReference>
<dbReference type="PANTHER" id="PTHR43775:SF37">
    <property type="entry name" value="SI:DKEY-61P9.11"/>
    <property type="match status" value="1"/>
</dbReference>
<dbReference type="Gene3D" id="3.40.50.150">
    <property type="entry name" value="Vaccinia Virus protein VP39"/>
    <property type="match status" value="2"/>
</dbReference>